<evidence type="ECO:0000256" key="3">
    <source>
        <dbReference type="ARBA" id="ARBA00022448"/>
    </source>
</evidence>
<feature type="domain" description="Major facilitator superfamily (MFS) profile" evidence="9">
    <location>
        <begin position="7"/>
        <end position="387"/>
    </location>
</feature>
<feature type="transmembrane region" description="Helical" evidence="8">
    <location>
        <begin position="206"/>
        <end position="225"/>
    </location>
</feature>
<evidence type="ECO:0000313" key="11">
    <source>
        <dbReference type="Proteomes" id="UP000219336"/>
    </source>
</evidence>
<keyword evidence="6 8" id="KW-1133">Transmembrane helix</keyword>
<feature type="transmembrane region" description="Helical" evidence="8">
    <location>
        <begin position="73"/>
        <end position="92"/>
    </location>
</feature>
<accession>A0A240EJU5</accession>
<evidence type="ECO:0000313" key="10">
    <source>
        <dbReference type="EMBL" id="SNX48856.1"/>
    </source>
</evidence>
<feature type="transmembrane region" description="Helical" evidence="8">
    <location>
        <begin position="245"/>
        <end position="263"/>
    </location>
</feature>
<dbReference type="PANTHER" id="PTHR43124:SF3">
    <property type="entry name" value="CHLORAMPHENICOL EFFLUX PUMP RV0191"/>
    <property type="match status" value="1"/>
</dbReference>
<gene>
    <name evidence="10" type="primary">ydhC_2</name>
    <name evidence="10" type="ORF">VTH8203_02493</name>
</gene>
<evidence type="ECO:0000256" key="4">
    <source>
        <dbReference type="ARBA" id="ARBA00022475"/>
    </source>
</evidence>
<dbReference type="GO" id="GO:0042910">
    <property type="term" value="F:xenobiotic transmembrane transporter activity"/>
    <property type="evidence" value="ECO:0007669"/>
    <property type="project" value="InterPro"/>
</dbReference>
<evidence type="ECO:0000256" key="8">
    <source>
        <dbReference type="RuleBase" id="RU365088"/>
    </source>
</evidence>
<comment type="subcellular location">
    <subcellularLocation>
        <location evidence="8">Cell inner membrane</location>
        <topology evidence="8">Multi-pass membrane protein</topology>
    </subcellularLocation>
    <subcellularLocation>
        <location evidence="1">Cell membrane</location>
        <topology evidence="1">Multi-pass membrane protein</topology>
    </subcellularLocation>
</comment>
<comment type="similarity">
    <text evidence="2 8">Belongs to the major facilitator superfamily. Bcr/CmlA family.</text>
</comment>
<dbReference type="NCBIfam" id="TIGR00710">
    <property type="entry name" value="efflux_Bcr_CflA"/>
    <property type="match status" value="1"/>
</dbReference>
<keyword evidence="8" id="KW-0997">Cell inner membrane</keyword>
<feature type="transmembrane region" description="Helical" evidence="8">
    <location>
        <begin position="340"/>
        <end position="359"/>
    </location>
</feature>
<protein>
    <recommendedName>
        <fullName evidence="8">Bcr/CflA family efflux transporter</fullName>
    </recommendedName>
</protein>
<feature type="transmembrane region" description="Helical" evidence="8">
    <location>
        <begin position="365"/>
        <end position="386"/>
    </location>
</feature>
<dbReference type="CDD" id="cd17320">
    <property type="entry name" value="MFS_MdfA_MDR_like"/>
    <property type="match status" value="1"/>
</dbReference>
<feature type="transmembrane region" description="Helical" evidence="8">
    <location>
        <begin position="131"/>
        <end position="151"/>
    </location>
</feature>
<reference evidence="11" key="1">
    <citation type="submission" date="2016-06" db="EMBL/GenBank/DDBJ databases">
        <authorList>
            <person name="Rodrigo-Torres L."/>
            <person name="Arahal R.D."/>
            <person name="Lucena T."/>
        </authorList>
    </citation>
    <scope>NUCLEOTIDE SEQUENCE [LARGE SCALE GENOMIC DNA]</scope>
    <source>
        <strain evidence="11">CECT8203</strain>
    </source>
</reference>
<dbReference type="EMBL" id="OANU01000037">
    <property type="protein sequence ID" value="SNX48856.1"/>
    <property type="molecule type" value="Genomic_DNA"/>
</dbReference>
<dbReference type="InterPro" id="IPR036259">
    <property type="entry name" value="MFS_trans_sf"/>
</dbReference>
<evidence type="ECO:0000256" key="6">
    <source>
        <dbReference type="ARBA" id="ARBA00022989"/>
    </source>
</evidence>
<feature type="transmembrane region" description="Helical" evidence="8">
    <location>
        <begin position="157"/>
        <end position="180"/>
    </location>
</feature>
<dbReference type="Gene3D" id="1.20.1720.10">
    <property type="entry name" value="Multidrug resistance protein D"/>
    <property type="match status" value="1"/>
</dbReference>
<dbReference type="PANTHER" id="PTHR43124">
    <property type="entry name" value="PURINE EFFLUX PUMP PBUE"/>
    <property type="match status" value="1"/>
</dbReference>
<feature type="transmembrane region" description="Helical" evidence="8">
    <location>
        <begin position="7"/>
        <end position="28"/>
    </location>
</feature>
<dbReference type="OrthoDB" id="9814303at2"/>
<dbReference type="InterPro" id="IPR004812">
    <property type="entry name" value="Efflux_drug-R_Bcr/CmlA"/>
</dbReference>
<feature type="transmembrane region" description="Helical" evidence="8">
    <location>
        <begin position="43"/>
        <end position="61"/>
    </location>
</feature>
<dbReference type="InterPro" id="IPR050189">
    <property type="entry name" value="MFS_Efflux_Transporters"/>
</dbReference>
<keyword evidence="5 8" id="KW-0812">Transmembrane</keyword>
<dbReference type="NCBIfam" id="NF008270">
    <property type="entry name" value="PRK11043.1"/>
    <property type="match status" value="1"/>
</dbReference>
<sequence length="401" mass="43078">MKITKLQLSYLAILSMLGFIATDMYLPAFKLIEQDFATGPEQIALSLTVFLVGMGLGQFLWGLASDRFGHRKTLFAGLIIFTIASIGLAWSQEVWQLLALRMLQAIGVCAPAVIWQSMVIDKFDKRTSQQIFATIMPLVALSPALAPQLGVLLTDLWGWHSIFVVLAITGALLAAITLSMKDHKKAQRQRSSVGADLKSLFGSREYVGNVMLFSVASAAFFAYLTGMPEIMSQLGYSAKDIGLSFIPQTIAFMLGGYMGKKLVAKLGDDVVLKQLLGLETVAILLVFTACQWELTSVWPILAPFCLLAVANGALYPIVVNRALSSAPHCSATAAGLQNSVQIGISSLASALVAAFAVFAQSAVGYVILGCLALMWVGYLIATPALTEELTIPDNSRVVSDE</sequence>
<dbReference type="InterPro" id="IPR011701">
    <property type="entry name" value="MFS"/>
</dbReference>
<feature type="transmembrane region" description="Helical" evidence="8">
    <location>
        <begin position="275"/>
        <end position="294"/>
    </location>
</feature>
<keyword evidence="7 8" id="KW-0472">Membrane</keyword>
<name>A0A240EJU5_9VIBR</name>
<keyword evidence="4" id="KW-1003">Cell membrane</keyword>
<evidence type="ECO:0000256" key="5">
    <source>
        <dbReference type="ARBA" id="ARBA00022692"/>
    </source>
</evidence>
<dbReference type="GO" id="GO:1990961">
    <property type="term" value="P:xenobiotic detoxification by transmembrane export across the plasma membrane"/>
    <property type="evidence" value="ECO:0007669"/>
    <property type="project" value="InterPro"/>
</dbReference>
<keyword evidence="3 8" id="KW-0813">Transport</keyword>
<organism evidence="10 11">
    <name type="scientific">Vibrio thalassae</name>
    <dbReference type="NCBI Taxonomy" id="1243014"/>
    <lineage>
        <taxon>Bacteria</taxon>
        <taxon>Pseudomonadati</taxon>
        <taxon>Pseudomonadota</taxon>
        <taxon>Gammaproteobacteria</taxon>
        <taxon>Vibrionales</taxon>
        <taxon>Vibrionaceae</taxon>
        <taxon>Vibrio</taxon>
    </lineage>
</organism>
<feature type="transmembrane region" description="Helical" evidence="8">
    <location>
        <begin position="98"/>
        <end position="119"/>
    </location>
</feature>
<evidence type="ECO:0000259" key="9">
    <source>
        <dbReference type="PROSITE" id="PS50850"/>
    </source>
</evidence>
<evidence type="ECO:0000256" key="2">
    <source>
        <dbReference type="ARBA" id="ARBA00006236"/>
    </source>
</evidence>
<dbReference type="FunFam" id="1.20.1720.10:FF:000005">
    <property type="entry name" value="Bcr/CflA family efflux transporter"/>
    <property type="match status" value="1"/>
</dbReference>
<dbReference type="InterPro" id="IPR020846">
    <property type="entry name" value="MFS_dom"/>
</dbReference>
<dbReference type="PROSITE" id="PS50850">
    <property type="entry name" value="MFS"/>
    <property type="match status" value="1"/>
</dbReference>
<dbReference type="Proteomes" id="UP000219336">
    <property type="component" value="Unassembled WGS sequence"/>
</dbReference>
<proteinExistence type="inferred from homology"/>
<dbReference type="SUPFAM" id="SSF103473">
    <property type="entry name" value="MFS general substrate transporter"/>
    <property type="match status" value="1"/>
</dbReference>
<evidence type="ECO:0000256" key="7">
    <source>
        <dbReference type="ARBA" id="ARBA00023136"/>
    </source>
</evidence>
<evidence type="ECO:0000256" key="1">
    <source>
        <dbReference type="ARBA" id="ARBA00004651"/>
    </source>
</evidence>
<keyword evidence="11" id="KW-1185">Reference proteome</keyword>
<feature type="transmembrane region" description="Helical" evidence="8">
    <location>
        <begin position="300"/>
        <end position="319"/>
    </location>
</feature>
<dbReference type="AlphaFoldDB" id="A0A240EJU5"/>
<dbReference type="GO" id="GO:0005886">
    <property type="term" value="C:plasma membrane"/>
    <property type="evidence" value="ECO:0007669"/>
    <property type="project" value="UniProtKB-SubCell"/>
</dbReference>
<dbReference type="Pfam" id="PF07690">
    <property type="entry name" value="MFS_1"/>
    <property type="match status" value="1"/>
</dbReference>
<dbReference type="RefSeq" id="WP_096993980.1">
    <property type="nucleotide sequence ID" value="NZ_JBHSII010000001.1"/>
</dbReference>